<dbReference type="GO" id="GO:0008914">
    <property type="term" value="F:leucyl-tRNA--protein transferase activity"/>
    <property type="evidence" value="ECO:0007669"/>
    <property type="project" value="UniProtKB-UniRule"/>
</dbReference>
<evidence type="ECO:0000256" key="6">
    <source>
        <dbReference type="ARBA" id="ARBA00050652"/>
    </source>
</evidence>
<organism evidence="18 20">
    <name type="scientific">Aeromonas caviae</name>
    <name type="common">Aeromonas punctata</name>
    <dbReference type="NCBI Taxonomy" id="648"/>
    <lineage>
        <taxon>Bacteria</taxon>
        <taxon>Pseudomonadati</taxon>
        <taxon>Pseudomonadota</taxon>
        <taxon>Gammaproteobacteria</taxon>
        <taxon>Aeromonadales</taxon>
        <taxon>Aeromonadaceae</taxon>
        <taxon>Aeromonas</taxon>
    </lineage>
</organism>
<evidence type="ECO:0000313" key="19">
    <source>
        <dbReference type="Proteomes" id="UP000515756"/>
    </source>
</evidence>
<dbReference type="InterPro" id="IPR042221">
    <property type="entry name" value="Leu/Phe-tRNA_Trfase_N"/>
</dbReference>
<name>A0A2X4NVK6_AERCA</name>
<gene>
    <name evidence="15 18" type="primary">aat</name>
    <name evidence="17" type="ORF">KAM348_33340</name>
    <name evidence="18" type="ORF">KAM382_26440</name>
    <name evidence="16" type="ORF">WP2W18E01_24860</name>
</gene>
<evidence type="ECO:0000313" key="18">
    <source>
        <dbReference type="EMBL" id="GJB92583.1"/>
    </source>
</evidence>
<evidence type="ECO:0000256" key="7">
    <source>
        <dbReference type="ARBA" id="ARBA00051538"/>
    </source>
</evidence>
<evidence type="ECO:0000256" key="4">
    <source>
        <dbReference type="ARBA" id="ARBA00023315"/>
    </source>
</evidence>
<dbReference type="FunFam" id="3.30.70.3550:FF:000001">
    <property type="entry name" value="Leucyl/phenylalanyl-tRNA--protein transferase"/>
    <property type="match status" value="1"/>
</dbReference>
<evidence type="ECO:0000313" key="16">
    <source>
        <dbReference type="EMBL" id="BBQ30904.1"/>
    </source>
</evidence>
<evidence type="ECO:0000313" key="20">
    <source>
        <dbReference type="Proteomes" id="UP000737420"/>
    </source>
</evidence>
<dbReference type="PANTHER" id="PTHR30098">
    <property type="entry name" value="LEUCYL/PHENYLALANYL-TRNA--PROTEIN TRANSFERASE"/>
    <property type="match status" value="1"/>
</dbReference>
<reference evidence="18 20" key="2">
    <citation type="submission" date="2021-07" db="EMBL/GenBank/DDBJ databases">
        <title>Draft genome sequence of carbapenem-resistant Aeromonas spp. in Japan.</title>
        <authorList>
            <person name="Maehana S."/>
            <person name="Suzuki M."/>
            <person name="Kitasato H."/>
        </authorList>
    </citation>
    <scope>NUCLEOTIDE SEQUENCE [LARGE SCALE GENOMIC DNA]</scope>
    <source>
        <strain evidence="17">KAM348</strain>
        <strain evidence="18 20">KAM382</strain>
    </source>
</reference>
<dbReference type="EMBL" id="BPOP01000026">
    <property type="protein sequence ID" value="GJB92583.1"/>
    <property type="molecule type" value="Genomic_DNA"/>
</dbReference>
<keyword evidence="3 15" id="KW-0808">Transferase</keyword>
<dbReference type="Pfam" id="PF03588">
    <property type="entry name" value="Leu_Phe_trans"/>
    <property type="match status" value="1"/>
</dbReference>
<dbReference type="Proteomes" id="UP000887009">
    <property type="component" value="Unassembled WGS sequence"/>
</dbReference>
<dbReference type="EC" id="2.3.2.6" evidence="10 15"/>
<dbReference type="Proteomes" id="UP000737420">
    <property type="component" value="Unassembled WGS sequence"/>
</dbReference>
<evidence type="ECO:0000256" key="1">
    <source>
        <dbReference type="ARBA" id="ARBA00004496"/>
    </source>
</evidence>
<dbReference type="InterPro" id="IPR016181">
    <property type="entry name" value="Acyl_CoA_acyltransferase"/>
</dbReference>
<sequence>MNLCLMSRYLTELDDELCWFPSPSHALEEPNGLLAIGGDLSPARLLAAYHSGIFPWNEPHQPLLWWSPDPRGVIVPEELHIGRSLQKCLRRTPFEIYINRAFDDVIAACAAPRRTASGTWISAPMIDAYRRLHRLGHAHSIEIWQDDQLQAGLYGLSLGRLFCGESMFSRIDNGAKLAMVALCRHFAGHGGALIDCQMQNDFLATLGVQEWPRQRFLTTLATLTRQPLQEGCWQPRRISL</sequence>
<dbReference type="PANTHER" id="PTHR30098:SF2">
    <property type="entry name" value="LEUCYL_PHENYLALANYL-TRNA--PROTEIN TRANSFERASE"/>
    <property type="match status" value="1"/>
</dbReference>
<dbReference type="GO" id="GO:0030163">
    <property type="term" value="P:protein catabolic process"/>
    <property type="evidence" value="ECO:0007669"/>
    <property type="project" value="UniProtKB-UniRule"/>
</dbReference>
<evidence type="ECO:0000256" key="15">
    <source>
        <dbReference type="HAMAP-Rule" id="MF_00688"/>
    </source>
</evidence>
<dbReference type="FunFam" id="3.40.630.70:FF:000001">
    <property type="entry name" value="Leucyl/phenylalanyl-tRNA--protein transferase"/>
    <property type="match status" value="1"/>
</dbReference>
<evidence type="ECO:0000256" key="3">
    <source>
        <dbReference type="ARBA" id="ARBA00022679"/>
    </source>
</evidence>
<evidence type="ECO:0000256" key="11">
    <source>
        <dbReference type="ARBA" id="ARBA00074372"/>
    </source>
</evidence>
<dbReference type="EMBL" id="AP021927">
    <property type="protein sequence ID" value="BBQ30904.1"/>
    <property type="molecule type" value="Genomic_DNA"/>
</dbReference>
<dbReference type="AlphaFoldDB" id="A0A2X4NVK6"/>
<evidence type="ECO:0000256" key="5">
    <source>
        <dbReference type="ARBA" id="ARBA00050607"/>
    </source>
</evidence>
<dbReference type="SUPFAM" id="SSF55729">
    <property type="entry name" value="Acyl-CoA N-acyltransferases (Nat)"/>
    <property type="match status" value="1"/>
</dbReference>
<dbReference type="Proteomes" id="UP000515756">
    <property type="component" value="Chromosome"/>
</dbReference>
<evidence type="ECO:0000256" key="2">
    <source>
        <dbReference type="ARBA" id="ARBA00022490"/>
    </source>
</evidence>
<accession>A0A2X4NVK6</accession>
<comment type="function">
    <text evidence="8 15">Functions in the N-end rule pathway of protein degradation where it conjugates Leu, Phe and, less efficiently, Met from aminoacyl-tRNAs to the N-termini of proteins containing an N-terminal arginine or lysine.</text>
</comment>
<evidence type="ECO:0000256" key="14">
    <source>
        <dbReference type="ARBA" id="ARBA00083640"/>
    </source>
</evidence>
<protein>
    <recommendedName>
        <fullName evidence="11 15">Leucyl/phenylalanyl-tRNA--protein transferase</fullName>
        <ecNumber evidence="10 15">2.3.2.6</ecNumber>
    </recommendedName>
    <alternativeName>
        <fullName evidence="12 15">L/F-transferase</fullName>
    </alternativeName>
    <alternativeName>
        <fullName evidence="13 15">Leucyltransferase</fullName>
    </alternativeName>
    <alternativeName>
        <fullName evidence="14 15">Phenyalanyltransferase</fullName>
    </alternativeName>
</protein>
<evidence type="ECO:0000313" key="17">
    <source>
        <dbReference type="EMBL" id="GJA55911.1"/>
    </source>
</evidence>
<reference evidence="16 19" key="1">
    <citation type="submission" date="2019-12" db="EMBL/GenBank/DDBJ databases">
        <title>complete genome sequences of Aeromonas caviae str. WP2-W18-ESBL-01 isolated from wastewater treatment plant effluent.</title>
        <authorList>
            <person name="Sekizuka T."/>
            <person name="Itokawa K."/>
            <person name="Yatsu K."/>
            <person name="Inamine Y."/>
            <person name="Kuroda M."/>
        </authorList>
    </citation>
    <scope>NUCLEOTIDE SEQUENCE [LARGE SCALE GENOMIC DNA]</scope>
    <source>
        <strain evidence="16 19">WP2-W18-ESBL-01</strain>
    </source>
</reference>
<evidence type="ECO:0000256" key="13">
    <source>
        <dbReference type="ARBA" id="ARBA00077165"/>
    </source>
</evidence>
<comment type="similarity">
    <text evidence="9 15">Belongs to the L/F-transferase family.</text>
</comment>
<comment type="catalytic activity">
    <reaction evidence="7 15">
        <text>N-terminal L-lysyl-[protein] + L-leucyl-tRNA(Leu) = N-terminal L-leucyl-L-lysyl-[protein] + tRNA(Leu) + H(+)</text>
        <dbReference type="Rhea" id="RHEA:12340"/>
        <dbReference type="Rhea" id="RHEA-COMP:9613"/>
        <dbReference type="Rhea" id="RHEA-COMP:9622"/>
        <dbReference type="Rhea" id="RHEA-COMP:12670"/>
        <dbReference type="Rhea" id="RHEA-COMP:12671"/>
        <dbReference type="ChEBI" id="CHEBI:15378"/>
        <dbReference type="ChEBI" id="CHEBI:65249"/>
        <dbReference type="ChEBI" id="CHEBI:78442"/>
        <dbReference type="ChEBI" id="CHEBI:78494"/>
        <dbReference type="ChEBI" id="CHEBI:133043"/>
        <dbReference type="EC" id="2.3.2.6"/>
    </reaction>
</comment>
<dbReference type="EMBL" id="BPNL01000045">
    <property type="protein sequence ID" value="GJA55911.1"/>
    <property type="molecule type" value="Genomic_DNA"/>
</dbReference>
<keyword evidence="2 15" id="KW-0963">Cytoplasm</keyword>
<dbReference type="NCBIfam" id="TIGR00667">
    <property type="entry name" value="aat"/>
    <property type="match status" value="1"/>
</dbReference>
<comment type="catalytic activity">
    <reaction evidence="5 15">
        <text>L-phenylalanyl-tRNA(Phe) + an N-terminal L-alpha-aminoacyl-[protein] = an N-terminal L-phenylalanyl-L-alpha-aminoacyl-[protein] + tRNA(Phe)</text>
        <dbReference type="Rhea" id="RHEA:43632"/>
        <dbReference type="Rhea" id="RHEA-COMP:9668"/>
        <dbReference type="Rhea" id="RHEA-COMP:9699"/>
        <dbReference type="Rhea" id="RHEA-COMP:10636"/>
        <dbReference type="Rhea" id="RHEA-COMP:10637"/>
        <dbReference type="ChEBI" id="CHEBI:78442"/>
        <dbReference type="ChEBI" id="CHEBI:78531"/>
        <dbReference type="ChEBI" id="CHEBI:78597"/>
        <dbReference type="ChEBI" id="CHEBI:83561"/>
        <dbReference type="EC" id="2.3.2.6"/>
    </reaction>
</comment>
<proteinExistence type="inferred from homology"/>
<evidence type="ECO:0000256" key="8">
    <source>
        <dbReference type="ARBA" id="ARBA00054043"/>
    </source>
</evidence>
<comment type="subcellular location">
    <subcellularLocation>
        <location evidence="1 15">Cytoplasm</location>
    </subcellularLocation>
</comment>
<evidence type="ECO:0000256" key="9">
    <source>
        <dbReference type="ARBA" id="ARBA00061535"/>
    </source>
</evidence>
<keyword evidence="4 15" id="KW-0012">Acyltransferase</keyword>
<dbReference type="GO" id="GO:0005737">
    <property type="term" value="C:cytoplasm"/>
    <property type="evidence" value="ECO:0007669"/>
    <property type="project" value="UniProtKB-SubCell"/>
</dbReference>
<dbReference type="InterPro" id="IPR042203">
    <property type="entry name" value="Leu/Phe-tRNA_Trfase_C"/>
</dbReference>
<dbReference type="Gene3D" id="3.40.630.70">
    <property type="entry name" value="Leucyl/phenylalanyl-tRNA-protein transferase, C-terminal domain"/>
    <property type="match status" value="1"/>
</dbReference>
<dbReference type="InterPro" id="IPR004616">
    <property type="entry name" value="Leu/Phe-tRNA_Trfase"/>
</dbReference>
<dbReference type="Gene3D" id="3.30.70.3550">
    <property type="entry name" value="Leucyl/phenylalanyl-tRNA-protein transferase, N-terminal domain"/>
    <property type="match status" value="1"/>
</dbReference>
<comment type="catalytic activity">
    <reaction evidence="6 15">
        <text>N-terminal L-arginyl-[protein] + L-leucyl-tRNA(Leu) = N-terminal L-leucyl-L-arginyl-[protein] + tRNA(Leu) + H(+)</text>
        <dbReference type="Rhea" id="RHEA:50416"/>
        <dbReference type="Rhea" id="RHEA-COMP:9613"/>
        <dbReference type="Rhea" id="RHEA-COMP:9622"/>
        <dbReference type="Rhea" id="RHEA-COMP:12672"/>
        <dbReference type="Rhea" id="RHEA-COMP:12673"/>
        <dbReference type="ChEBI" id="CHEBI:15378"/>
        <dbReference type="ChEBI" id="CHEBI:64719"/>
        <dbReference type="ChEBI" id="CHEBI:78442"/>
        <dbReference type="ChEBI" id="CHEBI:78494"/>
        <dbReference type="ChEBI" id="CHEBI:133044"/>
        <dbReference type="EC" id="2.3.2.6"/>
    </reaction>
</comment>
<evidence type="ECO:0000256" key="10">
    <source>
        <dbReference type="ARBA" id="ARBA00066767"/>
    </source>
</evidence>
<evidence type="ECO:0000256" key="12">
    <source>
        <dbReference type="ARBA" id="ARBA00077136"/>
    </source>
</evidence>
<dbReference type="HAMAP" id="MF_00688">
    <property type="entry name" value="Leu_Phe_trans"/>
    <property type="match status" value="1"/>
</dbReference>